<reference evidence="2" key="1">
    <citation type="submission" date="2020-11" db="EMBL/GenBank/DDBJ databases">
        <authorList>
            <consortium name="DOE Joint Genome Institute"/>
            <person name="Ahrendt S."/>
            <person name="Riley R."/>
            <person name="Andreopoulos W."/>
            <person name="Labutti K."/>
            <person name="Pangilinan J."/>
            <person name="Ruiz-Duenas F.J."/>
            <person name="Barrasa J.M."/>
            <person name="Sanchez-Garcia M."/>
            <person name="Camarero S."/>
            <person name="Miyauchi S."/>
            <person name="Serrano A."/>
            <person name="Linde D."/>
            <person name="Babiker R."/>
            <person name="Drula E."/>
            <person name="Ayuso-Fernandez I."/>
            <person name="Pacheco R."/>
            <person name="Padilla G."/>
            <person name="Ferreira P."/>
            <person name="Barriuso J."/>
            <person name="Kellner H."/>
            <person name="Castanera R."/>
            <person name="Alfaro M."/>
            <person name="Ramirez L."/>
            <person name="Pisabarro A.G."/>
            <person name="Kuo A."/>
            <person name="Tritt A."/>
            <person name="Lipzen A."/>
            <person name="He G."/>
            <person name="Yan M."/>
            <person name="Ng V."/>
            <person name="Cullen D."/>
            <person name="Martin F."/>
            <person name="Rosso M.-N."/>
            <person name="Henrissat B."/>
            <person name="Hibbett D."/>
            <person name="Martinez A.T."/>
            <person name="Grigoriev I.V."/>
        </authorList>
    </citation>
    <scope>NUCLEOTIDE SEQUENCE</scope>
    <source>
        <strain evidence="2">CBS 506.95</strain>
    </source>
</reference>
<dbReference type="PANTHER" id="PTHR36576:SF1">
    <property type="entry name" value="UPF0654 PROTEIN C11D3.01C-RELATED"/>
    <property type="match status" value="1"/>
</dbReference>
<dbReference type="GO" id="GO:0005737">
    <property type="term" value="C:cytoplasm"/>
    <property type="evidence" value="ECO:0007669"/>
    <property type="project" value="TreeGrafter"/>
</dbReference>
<evidence type="ECO:0008006" key="4">
    <source>
        <dbReference type="Google" id="ProtNLM"/>
    </source>
</evidence>
<dbReference type="OrthoDB" id="5419162at2759"/>
<evidence type="ECO:0000256" key="1">
    <source>
        <dbReference type="SAM" id="MobiDB-lite"/>
    </source>
</evidence>
<accession>A0A9P6EA43</accession>
<sequence length="84" mass="9341">DNKNPERVAAGLKATIHNDTIPQETKDRAQDRLDQMGVEVNKTASSQHAKQTNREIGGYKATLKNPNVSDEAKQNARSILREND</sequence>
<feature type="compositionally biased region" description="Basic and acidic residues" evidence="1">
    <location>
        <begin position="70"/>
        <end position="84"/>
    </location>
</feature>
<name>A0A9P6EA43_9AGAR</name>
<dbReference type="EMBL" id="MU157886">
    <property type="protein sequence ID" value="KAF9525270.1"/>
    <property type="molecule type" value="Genomic_DNA"/>
</dbReference>
<dbReference type="AlphaFoldDB" id="A0A9P6EA43"/>
<evidence type="ECO:0000313" key="3">
    <source>
        <dbReference type="Proteomes" id="UP000807306"/>
    </source>
</evidence>
<feature type="non-terminal residue" evidence="2">
    <location>
        <position position="84"/>
    </location>
</feature>
<dbReference type="PANTHER" id="PTHR36576">
    <property type="entry name" value="UPF0654 PROTEIN C11D3.01C-RELATED"/>
    <property type="match status" value="1"/>
</dbReference>
<gene>
    <name evidence="2" type="ORF">CPB83DRAFT_740691</name>
</gene>
<dbReference type="Pfam" id="PF10346">
    <property type="entry name" value="Con-6"/>
    <property type="match status" value="2"/>
</dbReference>
<evidence type="ECO:0000313" key="2">
    <source>
        <dbReference type="EMBL" id="KAF9525270.1"/>
    </source>
</evidence>
<dbReference type="InterPro" id="IPR018824">
    <property type="entry name" value="Conidiation-specific_6"/>
</dbReference>
<feature type="region of interest" description="Disordered" evidence="1">
    <location>
        <begin position="40"/>
        <end position="84"/>
    </location>
</feature>
<dbReference type="InterPro" id="IPR052670">
    <property type="entry name" value="UPF0654_domain"/>
</dbReference>
<dbReference type="Proteomes" id="UP000807306">
    <property type="component" value="Unassembled WGS sequence"/>
</dbReference>
<comment type="caution">
    <text evidence="2">The sequence shown here is derived from an EMBL/GenBank/DDBJ whole genome shotgun (WGS) entry which is preliminary data.</text>
</comment>
<protein>
    <recommendedName>
        <fullName evidence="4">Conidiation-specific protein 6</fullName>
    </recommendedName>
</protein>
<feature type="non-terminal residue" evidence="2">
    <location>
        <position position="1"/>
    </location>
</feature>
<keyword evidence="3" id="KW-1185">Reference proteome</keyword>
<proteinExistence type="predicted"/>
<organism evidence="2 3">
    <name type="scientific">Crepidotus variabilis</name>
    <dbReference type="NCBI Taxonomy" id="179855"/>
    <lineage>
        <taxon>Eukaryota</taxon>
        <taxon>Fungi</taxon>
        <taxon>Dikarya</taxon>
        <taxon>Basidiomycota</taxon>
        <taxon>Agaricomycotina</taxon>
        <taxon>Agaricomycetes</taxon>
        <taxon>Agaricomycetidae</taxon>
        <taxon>Agaricales</taxon>
        <taxon>Agaricineae</taxon>
        <taxon>Crepidotaceae</taxon>
        <taxon>Crepidotus</taxon>
    </lineage>
</organism>